<gene>
    <name evidence="3" type="ORF">TTAC_LOCUS5484</name>
</gene>
<evidence type="ECO:0000313" key="5">
    <source>
        <dbReference type="WBParaSite" id="TTAC_0000550101-mRNA-1"/>
    </source>
</evidence>
<dbReference type="InterPro" id="IPR013320">
    <property type="entry name" value="ConA-like_dom_sf"/>
</dbReference>
<organism evidence="5">
    <name type="scientific">Hydatigena taeniaeformis</name>
    <name type="common">Feline tapeworm</name>
    <name type="synonym">Taenia taeniaeformis</name>
    <dbReference type="NCBI Taxonomy" id="6205"/>
    <lineage>
        <taxon>Eukaryota</taxon>
        <taxon>Metazoa</taxon>
        <taxon>Spiralia</taxon>
        <taxon>Lophotrochozoa</taxon>
        <taxon>Platyhelminthes</taxon>
        <taxon>Cestoda</taxon>
        <taxon>Eucestoda</taxon>
        <taxon>Cyclophyllidea</taxon>
        <taxon>Taeniidae</taxon>
        <taxon>Hydatigera</taxon>
    </lineage>
</organism>
<name>A0A0R3WXL1_HYDTA</name>
<comment type="caution">
    <text evidence="1">Lacks conserved residue(s) required for the propagation of feature annotation.</text>
</comment>
<dbReference type="CDD" id="cd00110">
    <property type="entry name" value="LamG"/>
    <property type="match status" value="1"/>
</dbReference>
<dbReference type="Pfam" id="PF00054">
    <property type="entry name" value="Laminin_G_1"/>
    <property type="match status" value="1"/>
</dbReference>
<dbReference type="Gene3D" id="2.60.120.200">
    <property type="match status" value="1"/>
</dbReference>
<dbReference type="Proteomes" id="UP000274429">
    <property type="component" value="Unassembled WGS sequence"/>
</dbReference>
<dbReference type="WBParaSite" id="TTAC_0000550101-mRNA-1">
    <property type="protein sequence ID" value="TTAC_0000550101-mRNA-1"/>
    <property type="gene ID" value="TTAC_0000550101"/>
</dbReference>
<keyword evidence="4" id="KW-1185">Reference proteome</keyword>
<accession>A0A0R3WXL1</accession>
<dbReference type="SUPFAM" id="SSF49899">
    <property type="entry name" value="Concanavalin A-like lectins/glucanases"/>
    <property type="match status" value="1"/>
</dbReference>
<dbReference type="SMART" id="SM00282">
    <property type="entry name" value="LamG"/>
    <property type="match status" value="1"/>
</dbReference>
<proteinExistence type="predicted"/>
<dbReference type="OrthoDB" id="10014052at2759"/>
<reference evidence="5" key="1">
    <citation type="submission" date="2017-02" db="UniProtKB">
        <authorList>
            <consortium name="WormBaseParasite"/>
        </authorList>
    </citation>
    <scope>IDENTIFICATION</scope>
</reference>
<evidence type="ECO:0000259" key="2">
    <source>
        <dbReference type="PROSITE" id="PS50025"/>
    </source>
</evidence>
<feature type="domain" description="Laminin G" evidence="2">
    <location>
        <begin position="16"/>
        <end position="217"/>
    </location>
</feature>
<reference evidence="3 4" key="2">
    <citation type="submission" date="2018-11" db="EMBL/GenBank/DDBJ databases">
        <authorList>
            <consortium name="Pathogen Informatics"/>
        </authorList>
    </citation>
    <scope>NUCLEOTIDE SEQUENCE [LARGE SCALE GENOMIC DNA]</scope>
</reference>
<dbReference type="PANTHER" id="PTHR15036:SF85">
    <property type="entry name" value="SP2353, ISOFORM A"/>
    <property type="match status" value="1"/>
</dbReference>
<dbReference type="PANTHER" id="PTHR15036">
    <property type="entry name" value="PIKACHURIN-LIKE PROTEIN"/>
    <property type="match status" value="1"/>
</dbReference>
<sequence>MWSLTEWLSTLVDRVPVIPEFLGNSHLSVRGLRDTSWTETLVEVTFLPKAATGLILYSGFSFDTRGDFICVALVRGRIIVSLDLGRGPSFRRSSRNLTLNSWHTLGVKRRGRSFSICLNGGRMFSGPDTFTHGSFVQLTIMDELYVGGMPNPDRISAYLPDYQELVSYKSVKGFVGCIQSVSRRQRECHQDADDIGDEWTHSEGMGYREVDFIWVICQVEQQI</sequence>
<evidence type="ECO:0000313" key="3">
    <source>
        <dbReference type="EMBL" id="VDM27073.1"/>
    </source>
</evidence>
<dbReference type="STRING" id="6205.A0A0R3WXL1"/>
<dbReference type="InterPro" id="IPR050372">
    <property type="entry name" value="Neurexin-related_CASP"/>
</dbReference>
<dbReference type="PROSITE" id="PS50025">
    <property type="entry name" value="LAM_G_DOMAIN"/>
    <property type="match status" value="1"/>
</dbReference>
<evidence type="ECO:0000256" key="1">
    <source>
        <dbReference type="PROSITE-ProRule" id="PRU00122"/>
    </source>
</evidence>
<dbReference type="InterPro" id="IPR001791">
    <property type="entry name" value="Laminin_G"/>
</dbReference>
<dbReference type="AlphaFoldDB" id="A0A0R3WXL1"/>
<dbReference type="EMBL" id="UYWX01007701">
    <property type="protein sequence ID" value="VDM27073.1"/>
    <property type="molecule type" value="Genomic_DNA"/>
</dbReference>
<protein>
    <submittedName>
        <fullName evidence="5">LAM_G_DOMAIN domain-containing protein</fullName>
    </submittedName>
</protein>
<dbReference type="GO" id="GO:0016020">
    <property type="term" value="C:membrane"/>
    <property type="evidence" value="ECO:0007669"/>
    <property type="project" value="UniProtKB-SubCell"/>
</dbReference>
<evidence type="ECO:0000313" key="4">
    <source>
        <dbReference type="Proteomes" id="UP000274429"/>
    </source>
</evidence>